<evidence type="ECO:0000256" key="2">
    <source>
        <dbReference type="ARBA" id="ARBA00022801"/>
    </source>
</evidence>
<keyword evidence="6" id="KW-1185">Reference proteome</keyword>
<dbReference type="Proteomes" id="UP001225646">
    <property type="component" value="Unassembled WGS sequence"/>
</dbReference>
<evidence type="ECO:0000256" key="3">
    <source>
        <dbReference type="ARBA" id="ARBA00022840"/>
    </source>
</evidence>
<dbReference type="Pfam" id="PF02682">
    <property type="entry name" value="CT_C_D"/>
    <property type="match status" value="1"/>
</dbReference>
<dbReference type="EMBL" id="JAUSTR010000008">
    <property type="protein sequence ID" value="MDQ0162984.1"/>
    <property type="molecule type" value="Genomic_DNA"/>
</dbReference>
<proteinExistence type="predicted"/>
<keyword evidence="3" id="KW-0067">ATP-binding</keyword>
<dbReference type="InterPro" id="IPR010016">
    <property type="entry name" value="PxpB"/>
</dbReference>
<dbReference type="PANTHER" id="PTHR34698:SF2">
    <property type="entry name" value="5-OXOPROLINASE SUBUNIT B"/>
    <property type="match status" value="1"/>
</dbReference>
<evidence type="ECO:0000259" key="4">
    <source>
        <dbReference type="SMART" id="SM00796"/>
    </source>
</evidence>
<dbReference type="SUPFAM" id="SSF160467">
    <property type="entry name" value="PH0987 N-terminal domain-like"/>
    <property type="match status" value="1"/>
</dbReference>
<gene>
    <name evidence="5" type="ORF">J2S06_002061</name>
</gene>
<evidence type="ECO:0000313" key="6">
    <source>
        <dbReference type="Proteomes" id="UP001225646"/>
    </source>
</evidence>
<dbReference type="Gene3D" id="3.30.1360.40">
    <property type="match status" value="1"/>
</dbReference>
<protein>
    <submittedName>
        <fullName evidence="5">Inhibitor of KinA</fullName>
    </submittedName>
</protein>
<evidence type="ECO:0000256" key="1">
    <source>
        <dbReference type="ARBA" id="ARBA00022741"/>
    </source>
</evidence>
<dbReference type="SUPFAM" id="SSF50891">
    <property type="entry name" value="Cyclophilin-like"/>
    <property type="match status" value="1"/>
</dbReference>
<accession>A0ABT9VPS8</accession>
<comment type="caution">
    <text evidence="5">The sequence shown here is derived from an EMBL/GenBank/DDBJ whole genome shotgun (WGS) entry which is preliminary data.</text>
</comment>
<dbReference type="InterPro" id="IPR029000">
    <property type="entry name" value="Cyclophilin-like_dom_sf"/>
</dbReference>
<dbReference type="PANTHER" id="PTHR34698">
    <property type="entry name" value="5-OXOPROLINASE SUBUNIT B"/>
    <property type="match status" value="1"/>
</dbReference>
<dbReference type="InterPro" id="IPR003833">
    <property type="entry name" value="CT_C_D"/>
</dbReference>
<name>A0ABT9VPS8_9BACI</name>
<dbReference type="SMART" id="SM00796">
    <property type="entry name" value="AHS1"/>
    <property type="match status" value="1"/>
</dbReference>
<keyword evidence="1" id="KW-0547">Nucleotide-binding</keyword>
<reference evidence="5 6" key="1">
    <citation type="submission" date="2023-07" db="EMBL/GenBank/DDBJ databases">
        <title>Genomic Encyclopedia of Type Strains, Phase IV (KMG-IV): sequencing the most valuable type-strain genomes for metagenomic binning, comparative biology and taxonomic classification.</title>
        <authorList>
            <person name="Goeker M."/>
        </authorList>
    </citation>
    <scope>NUCLEOTIDE SEQUENCE [LARGE SCALE GENOMIC DNA]</scope>
    <source>
        <strain evidence="5 6">DSM 19092</strain>
    </source>
</reference>
<dbReference type="NCBIfam" id="TIGR00370">
    <property type="entry name" value="5-oxoprolinase subunit PxpB"/>
    <property type="match status" value="1"/>
</dbReference>
<dbReference type="Gene3D" id="2.40.100.10">
    <property type="entry name" value="Cyclophilin-like"/>
    <property type="match status" value="1"/>
</dbReference>
<keyword evidence="2" id="KW-0378">Hydrolase</keyword>
<dbReference type="RefSeq" id="WP_044893195.1">
    <property type="nucleotide sequence ID" value="NZ_JAUSTR010000008.1"/>
</dbReference>
<organism evidence="5 6">
    <name type="scientific">Aeribacillus alveayuensis</name>
    <dbReference type="NCBI Taxonomy" id="279215"/>
    <lineage>
        <taxon>Bacteria</taxon>
        <taxon>Bacillati</taxon>
        <taxon>Bacillota</taxon>
        <taxon>Bacilli</taxon>
        <taxon>Bacillales</taxon>
        <taxon>Bacillaceae</taxon>
        <taxon>Aeribacillus</taxon>
    </lineage>
</organism>
<evidence type="ECO:0000313" key="5">
    <source>
        <dbReference type="EMBL" id="MDQ0162984.1"/>
    </source>
</evidence>
<sequence length="241" mass="27346">MEFTFHPLGDKAIQLQFSHEISEETIQRIRAYSAFLKEAPIQGVIEWIPAYTTLTILYEPEVISYEQLKKKLEQIKGQTAFDSSSPIVYEIPTYYGGEFGPDLSYVAQYNNMTEKDVIKLHTSVDYLIYMMGFAPGFPYLGGMPNQIATPRLEQPRKKVSAGSVGIAGEQTGIYPLDSPGGWRIIGKTPIKLYDPRLEQPILLSPGHYLRFKSITFEEYAAIEKEVQHGTYQIKTYAKEEA</sequence>
<feature type="domain" description="Carboxyltransferase" evidence="4">
    <location>
        <begin position="3"/>
        <end position="203"/>
    </location>
</feature>